<sequence length="437" mass="45164">MIDIVLCASGRDEVRIVHDVARGSSGRARIVRRCADLAETAAVVAAGIGDVVVIDLAVRGLDREAAAEMLRGGAGVVGLRSEEGAAARTTLGLRIVVDASADVEELLEACERALRPESEQESGGDAWVQDTADGLEDLPPQRAPLIVTWGPGGAPGRSTVAVNLAAELADAGEQTVLVDADTHGPSLSQMLGVLDESPGLVAACRAAARGTLDDETLDALVPAVRGRLHLLSGIGVPARWAEVHRSSLEDVWESLADRGGAVVVDVGAPLEEDEDLSYDTAAPQRCAASLSAVRRADVLLAVVSSDPVSITRLVRERERLDEIGVGPLHVVINRAGPPARAERVEELLRSRMDVASVTILPEEATTCRRAAWDGAVLAEAAPRSPLRRALRDLAARVRAEHVGVEDAGSTAGADDPGAEGAGAGGADPERAGAGVAG</sequence>
<dbReference type="RefSeq" id="WP_249479260.1">
    <property type="nucleotide sequence ID" value="NZ_CP097218.1"/>
</dbReference>
<dbReference type="InterPro" id="IPR033756">
    <property type="entry name" value="YlxH/NBP35"/>
</dbReference>
<evidence type="ECO:0000256" key="3">
    <source>
        <dbReference type="SAM" id="MobiDB-lite"/>
    </source>
</evidence>
<keyword evidence="5" id="KW-1185">Reference proteome</keyword>
<evidence type="ECO:0000256" key="2">
    <source>
        <dbReference type="ARBA" id="ARBA00022840"/>
    </source>
</evidence>
<name>A0ABY4N6B7_9MICO</name>
<keyword evidence="2" id="KW-0067">ATP-binding</keyword>
<dbReference type="PANTHER" id="PTHR43384">
    <property type="entry name" value="SEPTUM SITE-DETERMINING PROTEIN MIND HOMOLOG, CHLOROPLASTIC-RELATED"/>
    <property type="match status" value="1"/>
</dbReference>
<dbReference type="Gene3D" id="3.40.50.300">
    <property type="entry name" value="P-loop containing nucleotide triphosphate hydrolases"/>
    <property type="match status" value="1"/>
</dbReference>
<evidence type="ECO:0000313" key="4">
    <source>
        <dbReference type="EMBL" id="UQN30090.1"/>
    </source>
</evidence>
<proteinExistence type="predicted"/>
<dbReference type="Pfam" id="PF10609">
    <property type="entry name" value="ParA"/>
    <property type="match status" value="1"/>
</dbReference>
<feature type="region of interest" description="Disordered" evidence="3">
    <location>
        <begin position="405"/>
        <end position="437"/>
    </location>
</feature>
<protein>
    <submittedName>
        <fullName evidence="4">P-loop NTPase</fullName>
    </submittedName>
</protein>
<evidence type="ECO:0000256" key="1">
    <source>
        <dbReference type="ARBA" id="ARBA00022741"/>
    </source>
</evidence>
<evidence type="ECO:0000313" key="5">
    <source>
        <dbReference type="Proteomes" id="UP001055868"/>
    </source>
</evidence>
<dbReference type="SUPFAM" id="SSF52540">
    <property type="entry name" value="P-loop containing nucleoside triphosphate hydrolases"/>
    <property type="match status" value="1"/>
</dbReference>
<keyword evidence="1" id="KW-0547">Nucleotide-binding</keyword>
<dbReference type="Proteomes" id="UP001055868">
    <property type="component" value="Chromosome"/>
</dbReference>
<accession>A0ABY4N6B7</accession>
<reference evidence="4" key="1">
    <citation type="submission" date="2022-05" db="EMBL/GenBank/DDBJ databases">
        <title>Genomic analysis of Brachybacterium sp. CBA3104.</title>
        <authorList>
            <person name="Roh S.W."/>
            <person name="Kim Y.B."/>
            <person name="Kim Y."/>
        </authorList>
    </citation>
    <scope>NUCLEOTIDE SEQUENCE</scope>
    <source>
        <strain evidence="4">CBA3104</strain>
    </source>
</reference>
<dbReference type="InterPro" id="IPR050625">
    <property type="entry name" value="ParA/MinD_ATPase"/>
</dbReference>
<dbReference type="InterPro" id="IPR027417">
    <property type="entry name" value="P-loop_NTPase"/>
</dbReference>
<dbReference type="EMBL" id="CP097218">
    <property type="protein sequence ID" value="UQN30090.1"/>
    <property type="molecule type" value="Genomic_DNA"/>
</dbReference>
<organism evidence="4 5">
    <name type="scientific">Brachybacterium kimchii</name>
    <dbReference type="NCBI Taxonomy" id="2942909"/>
    <lineage>
        <taxon>Bacteria</taxon>
        <taxon>Bacillati</taxon>
        <taxon>Actinomycetota</taxon>
        <taxon>Actinomycetes</taxon>
        <taxon>Micrococcales</taxon>
        <taxon>Dermabacteraceae</taxon>
        <taxon>Brachybacterium</taxon>
    </lineage>
</organism>
<dbReference type="PANTHER" id="PTHR43384:SF11">
    <property type="entry name" value="SEPTUM SITE DETERMINING PROTEIN"/>
    <property type="match status" value="1"/>
</dbReference>
<gene>
    <name evidence="4" type="ORF">M4486_01705</name>
</gene>